<dbReference type="PANTHER" id="PTHR43706:SF47">
    <property type="entry name" value="EXTERNAL NADH-UBIQUINONE OXIDOREDUCTASE 1, MITOCHONDRIAL-RELATED"/>
    <property type="match status" value="1"/>
</dbReference>
<keyword evidence="5" id="KW-0560">Oxidoreductase</keyword>
<dbReference type="InterPro" id="IPR045024">
    <property type="entry name" value="NDH-2"/>
</dbReference>
<evidence type="ECO:0000256" key="3">
    <source>
        <dbReference type="ARBA" id="ARBA00022630"/>
    </source>
</evidence>
<protein>
    <recommendedName>
        <fullName evidence="2">NADH:ubiquinone reductase (non-electrogenic)</fullName>
        <ecNumber evidence="2">1.6.5.9</ecNumber>
    </recommendedName>
</protein>
<accession>A0A254UKP9</accession>
<keyword evidence="3" id="KW-0285">Flavoprotein</keyword>
<evidence type="ECO:0000259" key="9">
    <source>
        <dbReference type="Pfam" id="PF07992"/>
    </source>
</evidence>
<dbReference type="EC" id="1.6.5.9" evidence="2"/>
<dbReference type="VEuPathDB" id="FungiDB:An08g04240"/>
<evidence type="ECO:0000313" key="11">
    <source>
        <dbReference type="Proteomes" id="UP000197666"/>
    </source>
</evidence>
<dbReference type="Pfam" id="PF07992">
    <property type="entry name" value="Pyr_redox_2"/>
    <property type="match status" value="1"/>
</dbReference>
<organism evidence="10 11">
    <name type="scientific">Aspergillus niger</name>
    <dbReference type="NCBI Taxonomy" id="5061"/>
    <lineage>
        <taxon>Eukaryota</taxon>
        <taxon>Fungi</taxon>
        <taxon>Dikarya</taxon>
        <taxon>Ascomycota</taxon>
        <taxon>Pezizomycotina</taxon>
        <taxon>Eurotiomycetes</taxon>
        <taxon>Eurotiomycetidae</taxon>
        <taxon>Eurotiales</taxon>
        <taxon>Aspergillaceae</taxon>
        <taxon>Aspergillus</taxon>
        <taxon>Aspergillus subgen. Circumdati</taxon>
    </lineage>
</organism>
<comment type="catalytic activity">
    <reaction evidence="8">
        <text>a ubiquinone + NADH + H(+) = a ubiquinol + NAD(+)</text>
        <dbReference type="Rhea" id="RHEA:23152"/>
        <dbReference type="Rhea" id="RHEA-COMP:9565"/>
        <dbReference type="Rhea" id="RHEA-COMP:9566"/>
        <dbReference type="ChEBI" id="CHEBI:15378"/>
        <dbReference type="ChEBI" id="CHEBI:16389"/>
        <dbReference type="ChEBI" id="CHEBI:17976"/>
        <dbReference type="ChEBI" id="CHEBI:57540"/>
        <dbReference type="ChEBI" id="CHEBI:57945"/>
    </reaction>
</comment>
<evidence type="ECO:0000256" key="4">
    <source>
        <dbReference type="ARBA" id="ARBA00022827"/>
    </source>
</evidence>
<evidence type="ECO:0000256" key="8">
    <source>
        <dbReference type="ARBA" id="ARBA00049010"/>
    </source>
</evidence>
<dbReference type="AlphaFoldDB" id="A0A254UKP9"/>
<dbReference type="VEuPathDB" id="FungiDB:M747DRAFT_67485"/>
<dbReference type="Gene3D" id="3.50.50.100">
    <property type="match status" value="1"/>
</dbReference>
<comment type="similarity">
    <text evidence="1">Belongs to the NADH dehydrogenase family.</text>
</comment>
<evidence type="ECO:0000256" key="5">
    <source>
        <dbReference type="ARBA" id="ARBA00023002"/>
    </source>
</evidence>
<keyword evidence="4" id="KW-0274">FAD</keyword>
<evidence type="ECO:0000256" key="6">
    <source>
        <dbReference type="ARBA" id="ARBA00023027"/>
    </source>
</evidence>
<comment type="caution">
    <text evidence="10">The sequence shown here is derived from an EMBL/GenBank/DDBJ whole genome shotgun (WGS) entry which is preliminary data.</text>
</comment>
<evidence type="ECO:0000256" key="2">
    <source>
        <dbReference type="ARBA" id="ARBA00012637"/>
    </source>
</evidence>
<evidence type="ECO:0000256" key="7">
    <source>
        <dbReference type="ARBA" id="ARBA00047599"/>
    </source>
</evidence>
<dbReference type="GO" id="GO:0005739">
    <property type="term" value="C:mitochondrion"/>
    <property type="evidence" value="ECO:0007669"/>
    <property type="project" value="TreeGrafter"/>
</dbReference>
<proteinExistence type="inferred from homology"/>
<dbReference type="PANTHER" id="PTHR43706">
    <property type="entry name" value="NADH DEHYDROGENASE"/>
    <property type="match status" value="1"/>
</dbReference>
<dbReference type="SUPFAM" id="SSF51905">
    <property type="entry name" value="FAD/NAD(P)-binding domain"/>
    <property type="match status" value="2"/>
</dbReference>
<feature type="domain" description="FAD/NAD(P)-binding" evidence="9">
    <location>
        <begin position="16"/>
        <end position="253"/>
    </location>
</feature>
<dbReference type="GO" id="GO:0050136">
    <property type="term" value="F:NADH dehydrogenase (quinone) (non-electrogenic) activity"/>
    <property type="evidence" value="ECO:0007669"/>
    <property type="project" value="UniProtKB-EC"/>
</dbReference>
<sequence>MLEGRSLTEPIRRILSKEHGSVKFCKASVSKIDYANRVVHINSNDKVSFDLLVVGIGAENATFGIPGVKEHACFLKELEDAREIRQRVINCIEQASQEQNDTELERKLHMVVVGGGPTGIETAAEMRDFFRNDVQRLFPKLSDKVKVTLVEALPSVLQMFPKGLIEYTESKFLAEQIDILKNTKVKRATETHIEAEVTQPDGSIKTEMVPYGVLVWAAGNAVRPVVRDLMDQLPEQASSRRGLLVDEYLRVKVQLGKSHIKKALTLHNFSITPMQMPEKTWQDRNFHHPLNILTKDLLPTLAMVVRSQIYQFSARICPLLEH</sequence>
<reference evidence="11" key="1">
    <citation type="submission" date="2018-10" db="EMBL/GenBank/DDBJ databases">
        <title>FDA dAtabase for Regulatory Grade micrObial Sequences (FDA-ARGOS): Supporting development and validation of Infectious Disease Dx tests.</title>
        <authorList>
            <person name="Kerrigan L."/>
            <person name="Tallon L."/>
            <person name="Sadzewicz L."/>
            <person name="Sengamalay N."/>
            <person name="Ott S."/>
            <person name="Godinez A."/>
            <person name="Nagaraj S."/>
            <person name="Vavikolanu K."/>
            <person name="Nadendla S."/>
            <person name="George J."/>
            <person name="Sichtig H."/>
        </authorList>
    </citation>
    <scope>NUCLEOTIDE SEQUENCE [LARGE SCALE GENOMIC DNA]</scope>
    <source>
        <strain evidence="11">FDAARGOS_311</strain>
    </source>
</reference>
<dbReference type="VEuPathDB" id="FungiDB:ATCC64974_93450"/>
<dbReference type="Proteomes" id="UP000197666">
    <property type="component" value="Unassembled WGS sequence"/>
</dbReference>
<dbReference type="InterPro" id="IPR036188">
    <property type="entry name" value="FAD/NAD-bd_sf"/>
</dbReference>
<keyword evidence="6" id="KW-0520">NAD</keyword>
<name>A0A254UKP9_ASPNG</name>
<dbReference type="InterPro" id="IPR023753">
    <property type="entry name" value="FAD/NAD-binding_dom"/>
</dbReference>
<evidence type="ECO:0000313" key="10">
    <source>
        <dbReference type="EMBL" id="TPR04880.1"/>
    </source>
</evidence>
<evidence type="ECO:0000256" key="1">
    <source>
        <dbReference type="ARBA" id="ARBA00005272"/>
    </source>
</evidence>
<dbReference type="VEuPathDB" id="FungiDB:ASPNIDRAFT2_1095605"/>
<gene>
    <name evidence="10" type="ORF">CAN33_0031945</name>
</gene>
<dbReference type="EMBL" id="NKJJ02000002">
    <property type="protein sequence ID" value="TPR04880.1"/>
    <property type="molecule type" value="Genomic_DNA"/>
</dbReference>
<comment type="catalytic activity">
    <reaction evidence="7">
        <text>a quinone + NADH + H(+) = a quinol + NAD(+)</text>
        <dbReference type="Rhea" id="RHEA:46160"/>
        <dbReference type="ChEBI" id="CHEBI:15378"/>
        <dbReference type="ChEBI" id="CHEBI:24646"/>
        <dbReference type="ChEBI" id="CHEBI:57540"/>
        <dbReference type="ChEBI" id="CHEBI:57945"/>
        <dbReference type="ChEBI" id="CHEBI:132124"/>
        <dbReference type="EC" id="1.6.5.9"/>
    </reaction>
</comment>